<organism evidence="5 6">
    <name type="scientific">Vigna mungo</name>
    <name type="common">Black gram</name>
    <name type="synonym">Phaseolus mungo</name>
    <dbReference type="NCBI Taxonomy" id="3915"/>
    <lineage>
        <taxon>Eukaryota</taxon>
        <taxon>Viridiplantae</taxon>
        <taxon>Streptophyta</taxon>
        <taxon>Embryophyta</taxon>
        <taxon>Tracheophyta</taxon>
        <taxon>Spermatophyta</taxon>
        <taxon>Magnoliopsida</taxon>
        <taxon>eudicotyledons</taxon>
        <taxon>Gunneridae</taxon>
        <taxon>Pentapetalae</taxon>
        <taxon>rosids</taxon>
        <taxon>fabids</taxon>
        <taxon>Fabales</taxon>
        <taxon>Fabaceae</taxon>
        <taxon>Papilionoideae</taxon>
        <taxon>50 kb inversion clade</taxon>
        <taxon>NPAAA clade</taxon>
        <taxon>indigoferoid/millettioid clade</taxon>
        <taxon>Phaseoleae</taxon>
        <taxon>Vigna</taxon>
    </lineage>
</organism>
<evidence type="ECO:0000259" key="4">
    <source>
        <dbReference type="Pfam" id="PF01416"/>
    </source>
</evidence>
<dbReference type="PANTHER" id="PTHR11142">
    <property type="entry name" value="PSEUDOURIDYLATE SYNTHASE"/>
    <property type="match status" value="1"/>
</dbReference>
<evidence type="ECO:0000256" key="2">
    <source>
        <dbReference type="ARBA" id="ARBA00022694"/>
    </source>
</evidence>
<dbReference type="InterPro" id="IPR020094">
    <property type="entry name" value="TruA/RsuA/RluB/E/F_N"/>
</dbReference>
<comment type="similarity">
    <text evidence="1">Belongs to the tRNA pseudouridine synthase TruA family.</text>
</comment>
<proteinExistence type="inferred from homology"/>
<dbReference type="FunFam" id="3.30.70.660:FF:000019">
    <property type="entry name" value="tRNA pseudouridine synthase"/>
    <property type="match status" value="1"/>
</dbReference>
<dbReference type="InterPro" id="IPR020095">
    <property type="entry name" value="PsdUridine_synth_TruA_C"/>
</dbReference>
<dbReference type="PANTHER" id="PTHR11142:SF10">
    <property type="entry name" value="TRNA PSEUDOURIDINE SYNTHASE"/>
    <property type="match status" value="1"/>
</dbReference>
<feature type="domain" description="Pseudouridine synthase I TruA alpha/beta" evidence="4">
    <location>
        <begin position="457"/>
        <end position="525"/>
    </location>
</feature>
<dbReference type="SUPFAM" id="SSF55120">
    <property type="entry name" value="Pseudouridine synthase"/>
    <property type="match status" value="1"/>
</dbReference>
<dbReference type="Pfam" id="PF01416">
    <property type="entry name" value="PseudoU_synth_1"/>
    <property type="match status" value="1"/>
</dbReference>
<protein>
    <recommendedName>
        <fullName evidence="4">Pseudouridine synthase I TruA alpha/beta domain-containing protein</fullName>
    </recommendedName>
</protein>
<dbReference type="EMBL" id="CP144700">
    <property type="protein sequence ID" value="WVZ26322.1"/>
    <property type="molecule type" value="Genomic_DNA"/>
</dbReference>
<keyword evidence="2" id="KW-0819">tRNA processing</keyword>
<dbReference type="GO" id="GO:0031119">
    <property type="term" value="P:tRNA pseudouridine synthesis"/>
    <property type="evidence" value="ECO:0007669"/>
    <property type="project" value="TreeGrafter"/>
</dbReference>
<dbReference type="GO" id="GO:0009982">
    <property type="term" value="F:pseudouridine synthase activity"/>
    <property type="evidence" value="ECO:0007669"/>
    <property type="project" value="InterPro"/>
</dbReference>
<evidence type="ECO:0000256" key="3">
    <source>
        <dbReference type="ARBA" id="ARBA00023235"/>
    </source>
</evidence>
<reference evidence="5 6" key="1">
    <citation type="journal article" date="2023" name="Life. Sci Alliance">
        <title>Evolutionary insights into 3D genome organization and epigenetic landscape of Vigna mungo.</title>
        <authorList>
            <person name="Junaid A."/>
            <person name="Singh B."/>
            <person name="Bhatia S."/>
        </authorList>
    </citation>
    <scope>NUCLEOTIDE SEQUENCE [LARGE SCALE GENOMIC DNA]</scope>
    <source>
        <strain evidence="5">Urdbean</strain>
    </source>
</reference>
<keyword evidence="6" id="KW-1185">Reference proteome</keyword>
<keyword evidence="3" id="KW-0413">Isomerase</keyword>
<dbReference type="GO" id="GO:0003723">
    <property type="term" value="F:RNA binding"/>
    <property type="evidence" value="ECO:0007669"/>
    <property type="project" value="InterPro"/>
</dbReference>
<gene>
    <name evidence="5" type="ORF">V8G54_004866</name>
</gene>
<sequence>MRIEIPFEYYHSLSFSLLLRISMLSVHTVCVAKHIFISFPRNHQNRLQKSLFRCMSMNNQREVQSETESHVHYNHTDPSKYARWTARESFQFMYARPWQRVNDFYLDIVRANLSLSLLFGPQTILDHNDTGIAALSDQSELESVASEDRSGRWARTTFKIILSYHGGSFDGWQKQPGLNTVQRQVALLTFTASEVLCLLEMERRTISWMDIVEVSLGKFVDEKKTQLLKDKGLPIEGCAVVAGRTDKGVTGLQQVCSFCYARSINLVLLMNTKLGCKSKCTRSLTETIKEERKKLSPASSHKCSLYTDTWKKDVNPRDIEDAINQAALGKLRVVSVSEVSRVFHPNFSAKWRRYLYIFPLTDGYRDQGNDNGESCDISRYIEIHDSSSKDEIENQEKSYVFSVSKVNRLLRKLEGKLLSYKMFARDTKASRNDGPPTECFVYHARAMEVKLPTADCGEETKAMCVELVANRFLRKMVRVLVATSIREAAAGAEDDALIKLMDATCRRATAPPAPPDGLCLVDVGYTEFDPQKCFIPNHIYSVSHTF</sequence>
<accession>A0AAQ3PEM8</accession>
<dbReference type="InterPro" id="IPR020103">
    <property type="entry name" value="PsdUridine_synth_cat_dom_sf"/>
</dbReference>
<dbReference type="AlphaFoldDB" id="A0AAQ3PEM8"/>
<evidence type="ECO:0000313" key="6">
    <source>
        <dbReference type="Proteomes" id="UP001374535"/>
    </source>
</evidence>
<evidence type="ECO:0000256" key="1">
    <source>
        <dbReference type="ARBA" id="ARBA00009375"/>
    </source>
</evidence>
<dbReference type="Proteomes" id="UP001374535">
    <property type="component" value="Chromosome 1"/>
</dbReference>
<dbReference type="InterPro" id="IPR001406">
    <property type="entry name" value="PsdUridine_synth_TruA"/>
</dbReference>
<dbReference type="InterPro" id="IPR020097">
    <property type="entry name" value="PsdUridine_synth_TruA_a/b_dom"/>
</dbReference>
<dbReference type="Gene3D" id="3.30.70.580">
    <property type="entry name" value="Pseudouridine synthase I, catalytic domain, N-terminal subdomain"/>
    <property type="match status" value="1"/>
</dbReference>
<name>A0AAQ3PEM8_VIGMU</name>
<evidence type="ECO:0000313" key="5">
    <source>
        <dbReference type="EMBL" id="WVZ26322.1"/>
    </source>
</evidence>
<dbReference type="Gene3D" id="3.30.70.660">
    <property type="entry name" value="Pseudouridine synthase I, catalytic domain, C-terminal subdomain"/>
    <property type="match status" value="1"/>
</dbReference>